<dbReference type="AlphaFoldDB" id="A0A7T8G593"/>
<dbReference type="EMBL" id="MW221262">
    <property type="protein sequence ID" value="QQP22146.1"/>
    <property type="molecule type" value="Genomic_DNA"/>
</dbReference>
<sequence>MIKYKNKILLSRLKIKFFTNVKFVKIFNGKLLKFTTKRIIANRAPKHFNIGQHAMKVRQYKGEQIVTINYSIKNFIPQCIFHNFFYEEITLVKKLSIRSSIIYYSTYFKFN</sequence>
<geneLocation type="mitochondrion" evidence="1"/>
<organism evidence="1">
    <name type="scientific">Thuricola similis</name>
    <dbReference type="NCBI Taxonomy" id="2784598"/>
    <lineage>
        <taxon>Eukaryota</taxon>
        <taxon>Sar</taxon>
        <taxon>Alveolata</taxon>
        <taxon>Ciliophora</taxon>
        <taxon>Intramacronucleata</taxon>
        <taxon>Oligohymenophorea</taxon>
        <taxon>Peritrichia</taxon>
        <taxon>Sessilida</taxon>
        <taxon>Vaginicolidae</taxon>
        <taxon>Thuricola</taxon>
    </lineage>
</organism>
<evidence type="ECO:0000313" key="1">
    <source>
        <dbReference type="EMBL" id="QQP22146.1"/>
    </source>
</evidence>
<gene>
    <name evidence="1" type="ORF">TSIM_38</name>
</gene>
<accession>A0A7T8G593</accession>
<reference evidence="1" key="1">
    <citation type="submission" date="2020-11" db="EMBL/GenBank/DDBJ databases">
        <title>Combining integrative taxonomy and mitogenome sequencing of Thuricola similis Bock, 1963 (Peritrichia, Vaginicolidae) provides a full redescription of this poorly known ciliate and new insights into the evolutionary relationships among Oligohymenophorea subclasses.</title>
        <authorList>
            <person name="Liao W."/>
            <person name="Campello-Nunes P.H."/>
            <person name="Gammuto L."/>
            <person name="Viana T.A."/>
            <person name="de Oliveira Marchesini R."/>
            <person name="da Silva Pavia T."/>
            <person name="da Silva-Neto I.D."/>
            <person name="Modeo L."/>
            <person name="Petroni G."/>
        </authorList>
    </citation>
    <scope>NUCLEOTIDE SEQUENCE</scope>
    <source>
        <strain evidence="1">CUIT</strain>
    </source>
</reference>
<name>A0A7T8G593_9CILI</name>
<proteinExistence type="predicted"/>
<keyword evidence="1" id="KW-0496">Mitochondrion</keyword>
<protein>
    <submittedName>
        <fullName evidence="1">Uncharacterized protein</fullName>
    </submittedName>
</protein>